<keyword evidence="4" id="KW-1185">Reference proteome</keyword>
<dbReference type="InterPro" id="IPR029071">
    <property type="entry name" value="Ubiquitin-like_domsf"/>
</dbReference>
<dbReference type="EMBL" id="JAUCMX010000015">
    <property type="protein sequence ID" value="KAK3522148.1"/>
    <property type="molecule type" value="Genomic_DNA"/>
</dbReference>
<dbReference type="PROSITE" id="PS50033">
    <property type="entry name" value="UBX"/>
    <property type="match status" value="1"/>
</dbReference>
<dbReference type="PANTHER" id="PTHR23322">
    <property type="entry name" value="FAS-ASSOCIATED PROTEIN"/>
    <property type="match status" value="1"/>
</dbReference>
<accession>A0AAE0QJM7</accession>
<dbReference type="AlphaFoldDB" id="A0AAE0QJM7"/>
<organism evidence="3 4">
    <name type="scientific">Hemibagrus guttatus</name>
    <dbReference type="NCBI Taxonomy" id="175788"/>
    <lineage>
        <taxon>Eukaryota</taxon>
        <taxon>Metazoa</taxon>
        <taxon>Chordata</taxon>
        <taxon>Craniata</taxon>
        <taxon>Vertebrata</taxon>
        <taxon>Euteleostomi</taxon>
        <taxon>Actinopterygii</taxon>
        <taxon>Neopterygii</taxon>
        <taxon>Teleostei</taxon>
        <taxon>Ostariophysi</taxon>
        <taxon>Siluriformes</taxon>
        <taxon>Bagridae</taxon>
        <taxon>Hemibagrus</taxon>
    </lineage>
</organism>
<dbReference type="GO" id="GO:0043130">
    <property type="term" value="F:ubiquitin binding"/>
    <property type="evidence" value="ECO:0007669"/>
    <property type="project" value="TreeGrafter"/>
</dbReference>
<sequence>MGIVLSTVRLMYSEMEYNIWPKVLLKIHTIDFLNRKKQERSNSITTVLSLLLLVNGIAVMLPNMATEEYLEAVVKPRQEAVLRKKEEDFYRMTGQGWKLSQGFTLGGLMTQEEQVTHTDADDETPNQRAARKRKELEVPNPVPVQTQLPKEKKIITLPDEPPEDANGVVKIALRFPSGRTARRRFLKTCRSTVLLDWLHKSGYSPTLYALYTSYPRSPLLTRTDLSVEDVGIVTHTALNVEEKDPSSS</sequence>
<evidence type="ECO:0000313" key="3">
    <source>
        <dbReference type="EMBL" id="KAK3522148.1"/>
    </source>
</evidence>
<name>A0AAE0QJM7_9TELE</name>
<feature type="region of interest" description="Disordered" evidence="1">
    <location>
        <begin position="115"/>
        <end position="136"/>
    </location>
</feature>
<protein>
    <recommendedName>
        <fullName evidence="2">UBX domain-containing protein</fullName>
    </recommendedName>
</protein>
<feature type="domain" description="UBX" evidence="2">
    <location>
        <begin position="164"/>
        <end position="240"/>
    </location>
</feature>
<dbReference type="Gene3D" id="3.10.20.90">
    <property type="entry name" value="Phosphatidylinositol 3-kinase Catalytic Subunit, Chain A, domain 1"/>
    <property type="match status" value="1"/>
</dbReference>
<dbReference type="Proteomes" id="UP001274896">
    <property type="component" value="Unassembled WGS sequence"/>
</dbReference>
<proteinExistence type="predicted"/>
<dbReference type="SUPFAM" id="SSF54236">
    <property type="entry name" value="Ubiquitin-like"/>
    <property type="match status" value="1"/>
</dbReference>
<gene>
    <name evidence="3" type="ORF">QTP70_026965</name>
</gene>
<evidence type="ECO:0000313" key="4">
    <source>
        <dbReference type="Proteomes" id="UP001274896"/>
    </source>
</evidence>
<comment type="caution">
    <text evidence="3">The sequence shown here is derived from an EMBL/GenBank/DDBJ whole genome shotgun (WGS) entry which is preliminary data.</text>
</comment>
<reference evidence="3" key="1">
    <citation type="submission" date="2023-06" db="EMBL/GenBank/DDBJ databases">
        <title>Male Hemibagrus guttatus genome.</title>
        <authorList>
            <person name="Bian C."/>
        </authorList>
    </citation>
    <scope>NUCLEOTIDE SEQUENCE</scope>
    <source>
        <strain evidence="3">Male_cb2023</strain>
        <tissue evidence="3">Muscle</tissue>
    </source>
</reference>
<evidence type="ECO:0000259" key="2">
    <source>
        <dbReference type="PROSITE" id="PS50033"/>
    </source>
</evidence>
<dbReference type="InterPro" id="IPR050730">
    <property type="entry name" value="UBX_domain-protein"/>
</dbReference>
<dbReference type="InterPro" id="IPR001012">
    <property type="entry name" value="UBX_dom"/>
</dbReference>
<evidence type="ECO:0000256" key="1">
    <source>
        <dbReference type="SAM" id="MobiDB-lite"/>
    </source>
</evidence>
<dbReference type="Pfam" id="PF00789">
    <property type="entry name" value="UBX"/>
    <property type="match status" value="1"/>
</dbReference>
<dbReference type="PANTHER" id="PTHR23322:SF93">
    <property type="entry name" value="UBX DOMAIN-CONTAINING PROTEIN 8"/>
    <property type="match status" value="1"/>
</dbReference>